<keyword evidence="3" id="KW-1185">Reference proteome</keyword>
<accession>A0A401TYP9</accession>
<comment type="caution">
    <text evidence="2">The sequence shown here is derived from an EMBL/GenBank/DDBJ whole genome shotgun (WGS) entry which is preliminary data.</text>
</comment>
<feature type="region of interest" description="Disordered" evidence="1">
    <location>
        <begin position="1"/>
        <end position="104"/>
    </location>
</feature>
<gene>
    <name evidence="2" type="ORF">chiPu_0031823</name>
</gene>
<feature type="non-terminal residue" evidence="2">
    <location>
        <position position="1"/>
    </location>
</feature>
<evidence type="ECO:0000256" key="1">
    <source>
        <dbReference type="SAM" id="MobiDB-lite"/>
    </source>
</evidence>
<protein>
    <submittedName>
        <fullName evidence="2">Uncharacterized protein</fullName>
    </submittedName>
</protein>
<organism evidence="2 3">
    <name type="scientific">Chiloscyllium punctatum</name>
    <name type="common">Brownbanded bambooshark</name>
    <name type="synonym">Hemiscyllium punctatum</name>
    <dbReference type="NCBI Taxonomy" id="137246"/>
    <lineage>
        <taxon>Eukaryota</taxon>
        <taxon>Metazoa</taxon>
        <taxon>Chordata</taxon>
        <taxon>Craniata</taxon>
        <taxon>Vertebrata</taxon>
        <taxon>Chondrichthyes</taxon>
        <taxon>Elasmobranchii</taxon>
        <taxon>Galeomorphii</taxon>
        <taxon>Galeoidea</taxon>
        <taxon>Orectolobiformes</taxon>
        <taxon>Hemiscylliidae</taxon>
        <taxon>Chiloscyllium</taxon>
    </lineage>
</organism>
<name>A0A401TYP9_CHIPU</name>
<evidence type="ECO:0000313" key="2">
    <source>
        <dbReference type="EMBL" id="GCC47740.1"/>
    </source>
</evidence>
<feature type="compositionally biased region" description="Basic residues" evidence="1">
    <location>
        <begin position="1"/>
        <end position="27"/>
    </location>
</feature>
<evidence type="ECO:0000313" key="3">
    <source>
        <dbReference type="Proteomes" id="UP000287033"/>
    </source>
</evidence>
<feature type="compositionally biased region" description="Basic and acidic residues" evidence="1">
    <location>
        <begin position="65"/>
        <end position="103"/>
    </location>
</feature>
<dbReference type="AlphaFoldDB" id="A0A401TYP9"/>
<reference evidence="2 3" key="1">
    <citation type="journal article" date="2018" name="Nat. Ecol. Evol.">
        <title>Shark genomes provide insights into elasmobranch evolution and the origin of vertebrates.</title>
        <authorList>
            <person name="Hara Y"/>
            <person name="Yamaguchi K"/>
            <person name="Onimaru K"/>
            <person name="Kadota M"/>
            <person name="Koyanagi M"/>
            <person name="Keeley SD"/>
            <person name="Tatsumi K"/>
            <person name="Tanaka K"/>
            <person name="Motone F"/>
            <person name="Kageyama Y"/>
            <person name="Nozu R"/>
            <person name="Adachi N"/>
            <person name="Nishimura O"/>
            <person name="Nakagawa R"/>
            <person name="Tanegashima C"/>
            <person name="Kiyatake I"/>
            <person name="Matsumoto R"/>
            <person name="Murakumo K"/>
            <person name="Nishida K"/>
            <person name="Terakita A"/>
            <person name="Kuratani S"/>
            <person name="Sato K"/>
            <person name="Hyodo S Kuraku.S."/>
        </authorList>
    </citation>
    <scope>NUCLEOTIDE SEQUENCE [LARGE SCALE GENOMIC DNA]</scope>
</reference>
<dbReference type="EMBL" id="BEZZ01220030">
    <property type="protein sequence ID" value="GCC47740.1"/>
    <property type="molecule type" value="Genomic_DNA"/>
</dbReference>
<proteinExistence type="predicted"/>
<sequence>RRGLERHRHLAALRPGRSRGARRHPVERRRDDEVAGPGDPAPARCIRRSRQPARPRQQMAGPGDQGRRQLRRDLRTQCRQGEPPEARARPQRHLEQGRLDVRDPVQVISTSPRLRGEFVIQAKLE</sequence>
<dbReference type="Proteomes" id="UP000287033">
    <property type="component" value="Unassembled WGS sequence"/>
</dbReference>